<accession>A0A317XYQ9</accession>
<sequence>MRCSEGKSRVSGSCALRLASCACCGGRFIRRACVRVLARYRSRPSAVSPALLQYGQESETNRTRLCSVECRCARPVFQACLFAEPTSLLELGSYQNRMLDPDSHTRGKQGARLTCRRRTDRKSVLISKQLPVRLACPGLPQRGPFRPPRRCWLQGPI</sequence>
<dbReference type="AlphaFoldDB" id="A0A317XYQ9"/>
<dbReference type="InParanoid" id="A0A317XYQ9"/>
<evidence type="ECO:0000313" key="2">
    <source>
        <dbReference type="Proteomes" id="UP000246740"/>
    </source>
</evidence>
<dbReference type="EMBL" id="KZ819188">
    <property type="protein sequence ID" value="PWZ02913.1"/>
    <property type="molecule type" value="Genomic_DNA"/>
</dbReference>
<gene>
    <name evidence="1" type="ORF">BCV70DRAFT_8265</name>
</gene>
<reference evidence="1 2" key="1">
    <citation type="journal article" date="2018" name="Mol. Biol. Evol.">
        <title>Broad Genomic Sampling Reveals a Smut Pathogenic Ancestry of the Fungal Clade Ustilaginomycotina.</title>
        <authorList>
            <person name="Kijpornyongpan T."/>
            <person name="Mondo S.J."/>
            <person name="Barry K."/>
            <person name="Sandor L."/>
            <person name="Lee J."/>
            <person name="Lipzen A."/>
            <person name="Pangilinan J."/>
            <person name="LaButti K."/>
            <person name="Hainaut M."/>
            <person name="Henrissat B."/>
            <person name="Grigoriev I.V."/>
            <person name="Spatafora J.W."/>
            <person name="Aime M.C."/>
        </authorList>
    </citation>
    <scope>NUCLEOTIDE SEQUENCE [LARGE SCALE GENOMIC DNA]</scope>
    <source>
        <strain evidence="1 2">MCA 3645</strain>
    </source>
</reference>
<protein>
    <submittedName>
        <fullName evidence="1">Uncharacterized protein</fullName>
    </submittedName>
</protein>
<name>A0A317XYQ9_9BASI</name>
<organism evidence="1 2">
    <name type="scientific">Testicularia cyperi</name>
    <dbReference type="NCBI Taxonomy" id="1882483"/>
    <lineage>
        <taxon>Eukaryota</taxon>
        <taxon>Fungi</taxon>
        <taxon>Dikarya</taxon>
        <taxon>Basidiomycota</taxon>
        <taxon>Ustilaginomycotina</taxon>
        <taxon>Ustilaginomycetes</taxon>
        <taxon>Ustilaginales</taxon>
        <taxon>Anthracoideaceae</taxon>
        <taxon>Testicularia</taxon>
    </lineage>
</organism>
<keyword evidence="2" id="KW-1185">Reference proteome</keyword>
<dbReference type="Proteomes" id="UP000246740">
    <property type="component" value="Unassembled WGS sequence"/>
</dbReference>
<proteinExistence type="predicted"/>
<evidence type="ECO:0000313" key="1">
    <source>
        <dbReference type="EMBL" id="PWZ02913.1"/>
    </source>
</evidence>